<gene>
    <name evidence="1" type="ORF">Rhe02_10570</name>
</gene>
<organism evidence="1 2">
    <name type="scientific">Rhizocola hellebori</name>
    <dbReference type="NCBI Taxonomy" id="1392758"/>
    <lineage>
        <taxon>Bacteria</taxon>
        <taxon>Bacillati</taxon>
        <taxon>Actinomycetota</taxon>
        <taxon>Actinomycetes</taxon>
        <taxon>Micromonosporales</taxon>
        <taxon>Micromonosporaceae</taxon>
        <taxon>Rhizocola</taxon>
    </lineage>
</organism>
<proteinExistence type="predicted"/>
<accession>A0A8J3Q4A9</accession>
<dbReference type="EMBL" id="BONY01000005">
    <property type="protein sequence ID" value="GIH02990.1"/>
    <property type="molecule type" value="Genomic_DNA"/>
</dbReference>
<reference evidence="1" key="1">
    <citation type="submission" date="2021-01" db="EMBL/GenBank/DDBJ databases">
        <title>Whole genome shotgun sequence of Rhizocola hellebori NBRC 109834.</title>
        <authorList>
            <person name="Komaki H."/>
            <person name="Tamura T."/>
        </authorList>
    </citation>
    <scope>NUCLEOTIDE SEQUENCE</scope>
    <source>
        <strain evidence="1">NBRC 109834</strain>
    </source>
</reference>
<evidence type="ECO:0000313" key="1">
    <source>
        <dbReference type="EMBL" id="GIH02990.1"/>
    </source>
</evidence>
<keyword evidence="2" id="KW-1185">Reference proteome</keyword>
<name>A0A8J3Q4A9_9ACTN</name>
<evidence type="ECO:0000313" key="2">
    <source>
        <dbReference type="Proteomes" id="UP000612899"/>
    </source>
</evidence>
<dbReference type="Proteomes" id="UP000612899">
    <property type="component" value="Unassembled WGS sequence"/>
</dbReference>
<sequence length="171" mass="17643">MIVGRALDPSGADMTGRRLSTAFALGSLLAGLAAGCSNSAEQVPPNQAGGSKGPQGDVAVCGESLAGYQLVMDDFALALAKPPGDPTELPLTAYRLLGVYEPILSKNLPLARDEALKKALTAELAAVTAIREKVNTLRSRSRLSDITPSPEWDGLGKELSAVCARIAPTTG</sequence>
<dbReference type="AlphaFoldDB" id="A0A8J3Q4A9"/>
<protein>
    <submittedName>
        <fullName evidence="1">Uncharacterized protein</fullName>
    </submittedName>
</protein>
<comment type="caution">
    <text evidence="1">The sequence shown here is derived from an EMBL/GenBank/DDBJ whole genome shotgun (WGS) entry which is preliminary data.</text>
</comment>